<dbReference type="PANTHER" id="PTHR10953:SF102">
    <property type="entry name" value="ADENYLYLTRANSFERASE AND SULFURTRANSFERASE MOCS3"/>
    <property type="match status" value="1"/>
</dbReference>
<dbReference type="FunFam" id="3.40.50.720:FF:000080">
    <property type="entry name" value="Thiazole biosynthesis adenylyltransferase ThiF"/>
    <property type="match status" value="1"/>
</dbReference>
<evidence type="ECO:0000259" key="2">
    <source>
        <dbReference type="Pfam" id="PF00899"/>
    </source>
</evidence>
<proteinExistence type="inferred from homology"/>
<dbReference type="GO" id="GO:0008641">
    <property type="term" value="F:ubiquitin-like modifier activating enzyme activity"/>
    <property type="evidence" value="ECO:0007669"/>
    <property type="project" value="InterPro"/>
</dbReference>
<dbReference type="RefSeq" id="WP_353438683.1">
    <property type="nucleotide sequence ID" value="NZ_CP099959.1"/>
</dbReference>
<sequence>MNDEQLLRYSRHLLLEEIDIAGQEQLLNSHVLVIGAGGLGSACAPYLVAAGVGQITLVDHDRVELTNLQRQIMHQNNSVGMTKVGSGKRFLNSLNPGIIINAIKQKADEALLEELVIKASVVIDCTDNFATRHLINRAAFKHKKVLVLGAAIGFDAQVSVFDFRQPSSPCYACVFPPDPNFAETNCASMGVFSPLVGIIGSLQAAQALQILIGFGEPLLGRLLIWNARNSQIDEIKIRRNPDCPVCGAHRQ</sequence>
<feature type="domain" description="THIF-type NAD/FAD binding fold" evidence="2">
    <location>
        <begin position="9"/>
        <end position="245"/>
    </location>
</feature>
<dbReference type="SUPFAM" id="SSF69572">
    <property type="entry name" value="Activating enzymes of the ubiquitin-like proteins"/>
    <property type="match status" value="1"/>
</dbReference>
<dbReference type="GO" id="GO:0016779">
    <property type="term" value="F:nucleotidyltransferase activity"/>
    <property type="evidence" value="ECO:0007669"/>
    <property type="project" value="UniProtKB-KW"/>
</dbReference>
<evidence type="ECO:0000313" key="3">
    <source>
        <dbReference type="EMBL" id="XCC57623.1"/>
    </source>
</evidence>
<dbReference type="GO" id="GO:0008146">
    <property type="term" value="F:sulfotransferase activity"/>
    <property type="evidence" value="ECO:0007669"/>
    <property type="project" value="TreeGrafter"/>
</dbReference>
<dbReference type="InterPro" id="IPR035985">
    <property type="entry name" value="Ubiquitin-activating_enz"/>
</dbReference>
<keyword evidence="3" id="KW-0548">Nucleotidyltransferase</keyword>
<dbReference type="AlphaFoldDB" id="A0AAU8A238"/>
<dbReference type="GO" id="GO:0004792">
    <property type="term" value="F:thiosulfate-cyanide sulfurtransferase activity"/>
    <property type="evidence" value="ECO:0007669"/>
    <property type="project" value="TreeGrafter"/>
</dbReference>
<gene>
    <name evidence="3" type="primary">moeB</name>
    <name evidence="3" type="ORF">NKE59_09090</name>
</gene>
<name>A0AAU8A238_9BURK</name>
<dbReference type="PANTHER" id="PTHR10953">
    <property type="entry name" value="UBIQUITIN-ACTIVATING ENZYME E1"/>
    <property type="match status" value="1"/>
</dbReference>
<dbReference type="Pfam" id="PF00899">
    <property type="entry name" value="ThiF"/>
    <property type="match status" value="1"/>
</dbReference>
<comment type="similarity">
    <text evidence="1">Belongs to the HesA/MoeB/ThiF family.</text>
</comment>
<dbReference type="EMBL" id="CP099959">
    <property type="protein sequence ID" value="XCC57623.1"/>
    <property type="molecule type" value="Genomic_DNA"/>
</dbReference>
<accession>A0AAU8A238</accession>
<reference evidence="3" key="1">
    <citation type="submission" date="2022-06" db="EMBL/GenBank/DDBJ databases">
        <title>New Polynucleobacter species.</title>
        <authorList>
            <person name="Hahn M.W."/>
        </authorList>
    </citation>
    <scope>NUCLEOTIDE SEQUENCE</scope>
    <source>
        <strain evidence="3">UK-FUSCHL-C3</strain>
    </source>
</reference>
<keyword evidence="3" id="KW-0808">Transferase</keyword>
<dbReference type="NCBIfam" id="NF004281">
    <property type="entry name" value="PRK05690.1"/>
    <property type="match status" value="1"/>
</dbReference>
<dbReference type="InterPro" id="IPR045886">
    <property type="entry name" value="ThiF/MoeB/HesA"/>
</dbReference>
<dbReference type="InterPro" id="IPR000594">
    <property type="entry name" value="ThiF_NAD_FAD-bd"/>
</dbReference>
<dbReference type="CDD" id="cd00757">
    <property type="entry name" value="ThiF_MoeB_HesA_family"/>
    <property type="match status" value="1"/>
</dbReference>
<dbReference type="GO" id="GO:0005829">
    <property type="term" value="C:cytosol"/>
    <property type="evidence" value="ECO:0007669"/>
    <property type="project" value="TreeGrafter"/>
</dbReference>
<protein>
    <submittedName>
        <fullName evidence="3">Molybdopterin-synthase adenylyltransferase MoeB</fullName>
    </submittedName>
</protein>
<organism evidence="3">
    <name type="scientific">Polynucleobacter sp. UK-FUSCHL-C3</name>
    <dbReference type="NCBI Taxonomy" id="2955208"/>
    <lineage>
        <taxon>Bacteria</taxon>
        <taxon>Pseudomonadati</taxon>
        <taxon>Pseudomonadota</taxon>
        <taxon>Betaproteobacteria</taxon>
        <taxon>Burkholderiales</taxon>
        <taxon>Burkholderiaceae</taxon>
        <taxon>Polynucleobacter</taxon>
    </lineage>
</organism>
<evidence type="ECO:0000256" key="1">
    <source>
        <dbReference type="ARBA" id="ARBA00009919"/>
    </source>
</evidence>
<dbReference type="Gene3D" id="3.40.50.720">
    <property type="entry name" value="NAD(P)-binding Rossmann-like Domain"/>
    <property type="match status" value="1"/>
</dbReference>